<dbReference type="PANTHER" id="PTHR13309:SF0">
    <property type="entry name" value="FMR1-INTERACTING PROTEIN NUFIP1"/>
    <property type="match status" value="1"/>
</dbReference>
<evidence type="ECO:0000313" key="4">
    <source>
        <dbReference type="Proteomes" id="UP000593562"/>
    </source>
</evidence>
<feature type="region of interest" description="Disordered" evidence="1">
    <location>
        <begin position="521"/>
        <end position="580"/>
    </location>
</feature>
<feature type="region of interest" description="Disordered" evidence="1">
    <location>
        <begin position="1"/>
        <end position="26"/>
    </location>
</feature>
<feature type="compositionally biased region" description="Polar residues" evidence="1">
    <location>
        <begin position="222"/>
        <end position="241"/>
    </location>
</feature>
<dbReference type="FunCoup" id="A0A7J7C5F7">
    <property type="interactions" value="889"/>
</dbReference>
<gene>
    <name evidence="3" type="ORF">HS088_TW21G01536</name>
</gene>
<dbReference type="InterPro" id="IPR039136">
    <property type="entry name" value="NUFIP1-like"/>
</dbReference>
<dbReference type="GO" id="GO:0000492">
    <property type="term" value="P:box C/D snoRNP assembly"/>
    <property type="evidence" value="ECO:0007669"/>
    <property type="project" value="TreeGrafter"/>
</dbReference>
<evidence type="ECO:0000259" key="2">
    <source>
        <dbReference type="Pfam" id="PF10453"/>
    </source>
</evidence>
<dbReference type="GO" id="GO:0003723">
    <property type="term" value="F:RNA binding"/>
    <property type="evidence" value="ECO:0007669"/>
    <property type="project" value="InterPro"/>
</dbReference>
<reference evidence="3 4" key="1">
    <citation type="journal article" date="2020" name="Nat. Commun.">
        <title>Genome of Tripterygium wilfordii and identification of cytochrome P450 involved in triptolide biosynthesis.</title>
        <authorList>
            <person name="Tu L."/>
            <person name="Su P."/>
            <person name="Zhang Z."/>
            <person name="Gao L."/>
            <person name="Wang J."/>
            <person name="Hu T."/>
            <person name="Zhou J."/>
            <person name="Zhang Y."/>
            <person name="Zhao Y."/>
            <person name="Liu Y."/>
            <person name="Song Y."/>
            <person name="Tong Y."/>
            <person name="Lu Y."/>
            <person name="Yang J."/>
            <person name="Xu C."/>
            <person name="Jia M."/>
            <person name="Peters R.J."/>
            <person name="Huang L."/>
            <person name="Gao W."/>
        </authorList>
    </citation>
    <scope>NUCLEOTIDE SEQUENCE [LARGE SCALE GENOMIC DNA]</scope>
    <source>
        <strain evidence="4">cv. XIE 37</strain>
        <tissue evidence="3">Leaf</tissue>
    </source>
</reference>
<dbReference type="AlphaFoldDB" id="A0A7J7C5F7"/>
<protein>
    <recommendedName>
        <fullName evidence="2">FMR1-interacting protein 1 conserved domain-containing protein</fullName>
    </recommendedName>
</protein>
<comment type="caution">
    <text evidence="3">The sequence shown here is derived from an EMBL/GenBank/DDBJ whole genome shotgun (WGS) entry which is preliminary data.</text>
</comment>
<dbReference type="Pfam" id="PF10453">
    <property type="entry name" value="NUFIP1"/>
    <property type="match status" value="1"/>
</dbReference>
<feature type="compositionally biased region" description="Acidic residues" evidence="1">
    <location>
        <begin position="528"/>
        <end position="551"/>
    </location>
</feature>
<dbReference type="InterPro" id="IPR019496">
    <property type="entry name" value="NUFIP1_cons_dom"/>
</dbReference>
<feature type="domain" description="FMR1-interacting protein 1 conserved" evidence="2">
    <location>
        <begin position="306"/>
        <end position="349"/>
    </location>
</feature>
<feature type="compositionally biased region" description="Low complexity" evidence="1">
    <location>
        <begin position="200"/>
        <end position="214"/>
    </location>
</feature>
<evidence type="ECO:0000313" key="3">
    <source>
        <dbReference type="EMBL" id="KAF5729371.1"/>
    </source>
</evidence>
<accession>A0A7J7C5F7</accession>
<feature type="compositionally biased region" description="Polar residues" evidence="1">
    <location>
        <begin position="13"/>
        <end position="26"/>
    </location>
</feature>
<keyword evidence="4" id="KW-1185">Reference proteome</keyword>
<feature type="region of interest" description="Disordered" evidence="1">
    <location>
        <begin position="198"/>
        <end position="293"/>
    </location>
</feature>
<dbReference type="InParanoid" id="A0A7J7C5F7"/>
<evidence type="ECO:0000256" key="1">
    <source>
        <dbReference type="SAM" id="MobiDB-lite"/>
    </source>
</evidence>
<feature type="region of interest" description="Disordered" evidence="1">
    <location>
        <begin position="388"/>
        <end position="444"/>
    </location>
</feature>
<organism evidence="3 4">
    <name type="scientific">Tripterygium wilfordii</name>
    <name type="common">Thunder God vine</name>
    <dbReference type="NCBI Taxonomy" id="458696"/>
    <lineage>
        <taxon>Eukaryota</taxon>
        <taxon>Viridiplantae</taxon>
        <taxon>Streptophyta</taxon>
        <taxon>Embryophyta</taxon>
        <taxon>Tracheophyta</taxon>
        <taxon>Spermatophyta</taxon>
        <taxon>Magnoliopsida</taxon>
        <taxon>eudicotyledons</taxon>
        <taxon>Gunneridae</taxon>
        <taxon>Pentapetalae</taxon>
        <taxon>rosids</taxon>
        <taxon>fabids</taxon>
        <taxon>Celastrales</taxon>
        <taxon>Celastraceae</taxon>
        <taxon>Tripterygium</taxon>
    </lineage>
</organism>
<sequence length="580" mass="64731">MQPRFNAFPHLPNQLQNNSTISPQGFSPNISMANSFNMIPNSMPLQPQLGIVNPQISMPLNNSNTPLGNGMGMPQLGFGLQNPMHNLSAVPMFMNQVNPSQPPVQMFANNFSSMRPQQLNLGLPNGQFCVQNMNHILPMQMSNPPQVVTQQLNQNMGHQNPAFYGNRPFGLVHTNQVGQQVNQHQQNLVMPMAGMNANPSSQVGSSSVRQQQTQNFRPPVSMGSQGNPVNMGRNYTSNPNGKSFPGKNFSRNPKQEGHQGRFQKSQSHQVHSAKRKFGFSNEQKGTGRNAKRDAKFVLTNSMNQARENKRSLALNYTEQEIGQWLAERRKNYPSKVNVEKKLTRKVMDSEIIDREVQLRREQLKEILAKQAELGVEVAEIPAHYLVGSENKGDERGENRPPLPKRGKFQNKHDKRGKFNKRGHFNKKQKFAGKDSSNNSSLHKSKPTLLQKLLSADIRRDKRQLLQVFRFLEMNSFFENSPGKPLRFPSVIIRETGFEVDVGEGISSLASKDVSGGSSEAIAENFDGANDDDDVDDGADSDVVEDEDDDEDLARTGQADDIVNGTGDDTNKPDEEGEIIY</sequence>
<dbReference type="GO" id="GO:0005634">
    <property type="term" value="C:nucleus"/>
    <property type="evidence" value="ECO:0007669"/>
    <property type="project" value="TreeGrafter"/>
</dbReference>
<proteinExistence type="predicted"/>
<dbReference type="PANTHER" id="PTHR13309">
    <property type="entry name" value="NUCLEAR FRAGILE X MENTAL RETARDATION PROTEIN INTERACTING PROTEIN 1"/>
    <property type="match status" value="1"/>
</dbReference>
<feature type="compositionally biased region" description="Basic residues" evidence="1">
    <location>
        <begin position="402"/>
        <end position="430"/>
    </location>
</feature>
<dbReference type="EMBL" id="JAAARO010000021">
    <property type="protein sequence ID" value="KAF5729371.1"/>
    <property type="molecule type" value="Genomic_DNA"/>
</dbReference>
<dbReference type="OrthoDB" id="273070at2759"/>
<name>A0A7J7C5F7_TRIWF</name>
<dbReference type="Proteomes" id="UP000593562">
    <property type="component" value="Unassembled WGS sequence"/>
</dbReference>